<dbReference type="Proteomes" id="UP000187074">
    <property type="component" value="Unassembled WGS sequence"/>
</dbReference>
<dbReference type="RefSeq" id="WP_076321557.1">
    <property type="nucleotide sequence ID" value="NZ_MRTF01000002.1"/>
</dbReference>
<organism evidence="2 3">
    <name type="scientific">Paenibacillus lautus</name>
    <name type="common">Bacillus lautus</name>
    <dbReference type="NCBI Taxonomy" id="1401"/>
    <lineage>
        <taxon>Bacteria</taxon>
        <taxon>Bacillati</taxon>
        <taxon>Bacillota</taxon>
        <taxon>Bacilli</taxon>
        <taxon>Bacillales</taxon>
        <taxon>Paenibacillaceae</taxon>
        <taxon>Paenibacillus</taxon>
    </lineage>
</organism>
<proteinExistence type="predicted"/>
<evidence type="ECO:0000313" key="3">
    <source>
        <dbReference type="Proteomes" id="UP000187074"/>
    </source>
</evidence>
<dbReference type="EMBL" id="MRTF01000002">
    <property type="protein sequence ID" value="OME94736.1"/>
    <property type="molecule type" value="Genomic_DNA"/>
</dbReference>
<dbReference type="STRING" id="1401.BK123_06360"/>
<protein>
    <submittedName>
        <fullName evidence="2">Uncharacterized protein</fullName>
    </submittedName>
</protein>
<dbReference type="OrthoDB" id="2541898at2"/>
<keyword evidence="1" id="KW-0732">Signal</keyword>
<reference evidence="2 3" key="1">
    <citation type="submission" date="2016-11" db="EMBL/GenBank/DDBJ databases">
        <title>Paenibacillus species isolates.</title>
        <authorList>
            <person name="Beno S.M."/>
        </authorList>
    </citation>
    <scope>NUCLEOTIDE SEQUENCE [LARGE SCALE GENOMIC DNA]</scope>
    <source>
        <strain evidence="2 3">FSL F4-0100</strain>
    </source>
</reference>
<gene>
    <name evidence="2" type="ORF">BK123_06360</name>
</gene>
<evidence type="ECO:0000256" key="1">
    <source>
        <dbReference type="SAM" id="SignalP"/>
    </source>
</evidence>
<evidence type="ECO:0000313" key="2">
    <source>
        <dbReference type="EMBL" id="OME94736.1"/>
    </source>
</evidence>
<feature type="chain" id="PRO_5012525831" evidence="1">
    <location>
        <begin position="27"/>
        <end position="273"/>
    </location>
</feature>
<accession>A0A1R1B586</accession>
<comment type="caution">
    <text evidence="2">The sequence shown here is derived from an EMBL/GenBank/DDBJ whole genome shotgun (WGS) entry which is preliminary data.</text>
</comment>
<name>A0A1R1B586_PAELA</name>
<feature type="signal peptide" evidence="1">
    <location>
        <begin position="1"/>
        <end position="26"/>
    </location>
</feature>
<sequence length="273" mass="30542">MKKTTIVYLSAALLIGGTLSSQAVHAASQAEAGQSVVSSGFKLNPAIIKEYGGAVFELESLTATPQFMEYVISRNVPENMDREMDRNIMLMNYVVMDSNGWIYDRIQAEDKMREKPDGTFDRYYKEKLGALKSKPKELIIKPYVGGNYDDKSTKLAEKATVTAKLSVTYPVKLDQGKIGTMTVTGVKFEKNRTVLTLSIEGETASIQNVGTWLVENGKALDLTRKELIGLKDGVYRYELEFPAVDRNAALQVMTKRMTPVTFLKELEMRIKLQ</sequence>
<dbReference type="AlphaFoldDB" id="A0A1R1B586"/>